<dbReference type="Proteomes" id="UP000887577">
    <property type="component" value="Unplaced"/>
</dbReference>
<evidence type="ECO:0000313" key="2">
    <source>
        <dbReference type="Proteomes" id="UP000887577"/>
    </source>
</evidence>
<keyword evidence="2" id="KW-1185">Reference proteome</keyword>
<feature type="region of interest" description="Disordered" evidence="1">
    <location>
        <begin position="104"/>
        <end position="126"/>
    </location>
</feature>
<reference evidence="3" key="1">
    <citation type="submission" date="2022-11" db="UniProtKB">
        <authorList>
            <consortium name="WormBaseParasite"/>
        </authorList>
    </citation>
    <scope>IDENTIFICATION</scope>
</reference>
<organism evidence="2 3">
    <name type="scientific">Panagrolaimus superbus</name>
    <dbReference type="NCBI Taxonomy" id="310955"/>
    <lineage>
        <taxon>Eukaryota</taxon>
        <taxon>Metazoa</taxon>
        <taxon>Ecdysozoa</taxon>
        <taxon>Nematoda</taxon>
        <taxon>Chromadorea</taxon>
        <taxon>Rhabditida</taxon>
        <taxon>Tylenchina</taxon>
        <taxon>Panagrolaimomorpha</taxon>
        <taxon>Panagrolaimoidea</taxon>
        <taxon>Panagrolaimidae</taxon>
        <taxon>Panagrolaimus</taxon>
    </lineage>
</organism>
<sequence>MRSTQPAGQTPGFVGTVFMHQSGPDADCLGAVHPLGLGQPAVAACPLFHSDACIGTGRSGGLLAEPGHHRLPPDQWFADCLCGRCGPGADCTADALEFVSAGCPDPSAGPYPQDRPLPGTDPDHGV</sequence>
<evidence type="ECO:0000256" key="1">
    <source>
        <dbReference type="SAM" id="MobiDB-lite"/>
    </source>
</evidence>
<accession>A0A914YGU2</accession>
<dbReference type="AlphaFoldDB" id="A0A914YGU2"/>
<dbReference type="WBParaSite" id="PSU_v2.g19527.t1">
    <property type="protein sequence ID" value="PSU_v2.g19527.t1"/>
    <property type="gene ID" value="PSU_v2.g19527"/>
</dbReference>
<protein>
    <submittedName>
        <fullName evidence="3">Uncharacterized protein</fullName>
    </submittedName>
</protein>
<proteinExistence type="predicted"/>
<name>A0A914YGU2_9BILA</name>
<evidence type="ECO:0000313" key="3">
    <source>
        <dbReference type="WBParaSite" id="PSU_v2.g19527.t1"/>
    </source>
</evidence>